<dbReference type="AlphaFoldDB" id="A0A9P8RKI0"/>
<keyword evidence="2 3" id="KW-0040">ANK repeat</keyword>
<dbReference type="RefSeq" id="XP_045954018.1">
    <property type="nucleotide sequence ID" value="XM_046100620.1"/>
</dbReference>
<reference evidence="4" key="1">
    <citation type="journal article" date="2021" name="Nat. Commun.">
        <title>Genetic determinants of endophytism in the Arabidopsis root mycobiome.</title>
        <authorList>
            <person name="Mesny F."/>
            <person name="Miyauchi S."/>
            <person name="Thiergart T."/>
            <person name="Pickel B."/>
            <person name="Atanasova L."/>
            <person name="Karlsson M."/>
            <person name="Huettel B."/>
            <person name="Barry K.W."/>
            <person name="Haridas S."/>
            <person name="Chen C."/>
            <person name="Bauer D."/>
            <person name="Andreopoulos W."/>
            <person name="Pangilinan J."/>
            <person name="LaButti K."/>
            <person name="Riley R."/>
            <person name="Lipzen A."/>
            <person name="Clum A."/>
            <person name="Drula E."/>
            <person name="Henrissat B."/>
            <person name="Kohler A."/>
            <person name="Grigoriev I.V."/>
            <person name="Martin F.M."/>
            <person name="Hacquard S."/>
        </authorList>
    </citation>
    <scope>NUCLEOTIDE SEQUENCE</scope>
    <source>
        <strain evidence="4">MPI-SDFR-AT-0073</strain>
    </source>
</reference>
<dbReference type="InterPro" id="IPR002110">
    <property type="entry name" value="Ankyrin_rpt"/>
</dbReference>
<evidence type="ECO:0000256" key="3">
    <source>
        <dbReference type="PROSITE-ProRule" id="PRU00023"/>
    </source>
</evidence>
<evidence type="ECO:0000256" key="1">
    <source>
        <dbReference type="ARBA" id="ARBA00022737"/>
    </source>
</evidence>
<dbReference type="InterPro" id="IPR036770">
    <property type="entry name" value="Ankyrin_rpt-contain_sf"/>
</dbReference>
<accession>A0A9P8RKI0</accession>
<dbReference type="SMART" id="SM00248">
    <property type="entry name" value="ANK"/>
    <property type="match status" value="3"/>
</dbReference>
<keyword evidence="5" id="KW-1185">Reference proteome</keyword>
<dbReference type="PROSITE" id="PS50297">
    <property type="entry name" value="ANK_REP_REGION"/>
    <property type="match status" value="1"/>
</dbReference>
<proteinExistence type="predicted"/>
<dbReference type="Proteomes" id="UP000758603">
    <property type="component" value="Unassembled WGS sequence"/>
</dbReference>
<keyword evidence="1" id="KW-0677">Repeat</keyword>
<sequence>MSFGVGFGDVVLLSKLAWNVYLACKESSDDFRRLSTEVASLHVVLKETEVYINEFTDLDPSRKNRLEILTNGCSGTLGDIEKLLKNYESLGTQAQRTWDRMRFGLEDLADMRSRLVSNVTMLTAFNSTLANSSTTRIEKRLNKFIAEVKAGFREGSVVTTPDVTETIESPDVWNQLRRELEDIGISASVMEENHEYISNWMRNALRQGLDELSPEILDSRRPSDSGYGGSVIGQNAAAMNVANEEFEAELRRKQSEKPLDEIFRPVTNQSLTPSVRRRNDPTRLIRKLFQKDTAIVQAASDGDLDKVADLVSIGCNVNAKDRWGWTALSMAAYGGHLGIARLLLEHDADMDTVDVDGDTPMQLAATRGHSDIAILFDQVRAERDLRARECDNEQPRRVET</sequence>
<evidence type="ECO:0000313" key="5">
    <source>
        <dbReference type="Proteomes" id="UP000758603"/>
    </source>
</evidence>
<protein>
    <submittedName>
        <fullName evidence="4">Uncharacterized protein</fullName>
    </submittedName>
</protein>
<name>A0A9P8RKI0_9PEZI</name>
<dbReference type="GeneID" id="70129512"/>
<evidence type="ECO:0000313" key="4">
    <source>
        <dbReference type="EMBL" id="KAH6647506.1"/>
    </source>
</evidence>
<dbReference type="OrthoDB" id="7464126at2759"/>
<dbReference type="Gene3D" id="1.25.40.20">
    <property type="entry name" value="Ankyrin repeat-containing domain"/>
    <property type="match status" value="1"/>
</dbReference>
<dbReference type="PANTHER" id="PTHR24171">
    <property type="entry name" value="ANKYRIN REPEAT DOMAIN-CONTAINING PROTEIN 39-RELATED"/>
    <property type="match status" value="1"/>
</dbReference>
<comment type="caution">
    <text evidence="4">The sequence shown here is derived from an EMBL/GenBank/DDBJ whole genome shotgun (WGS) entry which is preliminary data.</text>
</comment>
<feature type="repeat" description="ANK" evidence="3">
    <location>
        <begin position="323"/>
        <end position="355"/>
    </location>
</feature>
<dbReference type="Pfam" id="PF12796">
    <property type="entry name" value="Ank_2"/>
    <property type="match status" value="1"/>
</dbReference>
<dbReference type="SUPFAM" id="SSF48403">
    <property type="entry name" value="Ankyrin repeat"/>
    <property type="match status" value="1"/>
</dbReference>
<dbReference type="EMBL" id="JAGPXC010000008">
    <property type="protein sequence ID" value="KAH6647506.1"/>
    <property type="molecule type" value="Genomic_DNA"/>
</dbReference>
<gene>
    <name evidence="4" type="ORF">BKA67DRAFT_539364</name>
</gene>
<organism evidence="4 5">
    <name type="scientific">Truncatella angustata</name>
    <dbReference type="NCBI Taxonomy" id="152316"/>
    <lineage>
        <taxon>Eukaryota</taxon>
        <taxon>Fungi</taxon>
        <taxon>Dikarya</taxon>
        <taxon>Ascomycota</taxon>
        <taxon>Pezizomycotina</taxon>
        <taxon>Sordariomycetes</taxon>
        <taxon>Xylariomycetidae</taxon>
        <taxon>Amphisphaeriales</taxon>
        <taxon>Sporocadaceae</taxon>
        <taxon>Truncatella</taxon>
    </lineage>
</organism>
<evidence type="ECO:0000256" key="2">
    <source>
        <dbReference type="ARBA" id="ARBA00023043"/>
    </source>
</evidence>
<dbReference type="PROSITE" id="PS50088">
    <property type="entry name" value="ANK_REPEAT"/>
    <property type="match status" value="1"/>
</dbReference>